<protein>
    <submittedName>
        <fullName evidence="1">Uncharacterized protein</fullName>
    </submittedName>
</protein>
<keyword evidence="2" id="KW-1185">Reference proteome</keyword>
<organism evidence="1 2">
    <name type="scientific">Larinioides sclopetarius</name>
    <dbReference type="NCBI Taxonomy" id="280406"/>
    <lineage>
        <taxon>Eukaryota</taxon>
        <taxon>Metazoa</taxon>
        <taxon>Ecdysozoa</taxon>
        <taxon>Arthropoda</taxon>
        <taxon>Chelicerata</taxon>
        <taxon>Arachnida</taxon>
        <taxon>Araneae</taxon>
        <taxon>Araneomorphae</taxon>
        <taxon>Entelegynae</taxon>
        <taxon>Araneoidea</taxon>
        <taxon>Araneidae</taxon>
        <taxon>Larinioides</taxon>
    </lineage>
</organism>
<comment type="caution">
    <text evidence="1">The sequence shown here is derived from an EMBL/GenBank/DDBJ whole genome shotgun (WGS) entry which is preliminary data.</text>
</comment>
<evidence type="ECO:0000313" key="1">
    <source>
        <dbReference type="EMBL" id="CAL1289480.1"/>
    </source>
</evidence>
<dbReference type="Proteomes" id="UP001497382">
    <property type="component" value="Unassembled WGS sequence"/>
</dbReference>
<dbReference type="EMBL" id="CAXIEN010000249">
    <property type="protein sequence ID" value="CAL1289480.1"/>
    <property type="molecule type" value="Genomic_DNA"/>
</dbReference>
<accession>A0AAV2AZM6</accession>
<reference evidence="1 2" key="1">
    <citation type="submission" date="2024-04" db="EMBL/GenBank/DDBJ databases">
        <authorList>
            <person name="Rising A."/>
            <person name="Reimegard J."/>
            <person name="Sonavane S."/>
            <person name="Akerstrom W."/>
            <person name="Nylinder S."/>
            <person name="Hedman E."/>
            <person name="Kallberg Y."/>
        </authorList>
    </citation>
    <scope>NUCLEOTIDE SEQUENCE [LARGE SCALE GENOMIC DNA]</scope>
</reference>
<sequence length="44" mass="5086">MQNLFPAGDGIFQDYNAPIHTAWSHDLDSHVVVFCWTTRIPQKK</sequence>
<evidence type="ECO:0000313" key="2">
    <source>
        <dbReference type="Proteomes" id="UP001497382"/>
    </source>
</evidence>
<name>A0AAV2AZM6_9ARAC</name>
<proteinExistence type="predicted"/>
<gene>
    <name evidence="1" type="ORF">LARSCL_LOCUS15963</name>
</gene>
<dbReference type="AlphaFoldDB" id="A0AAV2AZM6"/>
<feature type="non-terminal residue" evidence="1">
    <location>
        <position position="44"/>
    </location>
</feature>